<sequence>MGLFDDRIAVVTGAANGLGEATALRLAAEGATLALLDREGPALAAVCDRIAAAGGRARGFVVDVLDRAAVADVFAEIAGRLGPVDVLVNNAGGSARERNREFWCSDPEVWDYVIDLNLKSAMFCARQVVPGMRDRGRGKIVNLGSGSYNAGDADIADYVAAKGGVVGFTRSLARELAPFGVNVNAVSPSTIMTRAAERAPEVMARALANVPMRRAGRPEDIANAIAFLASAQADYITGQVLVVDGGRTFN</sequence>
<dbReference type="Pfam" id="PF13561">
    <property type="entry name" value="adh_short_C2"/>
    <property type="match status" value="1"/>
</dbReference>
<dbReference type="InterPro" id="IPR002347">
    <property type="entry name" value="SDR_fam"/>
</dbReference>
<dbReference type="PANTHER" id="PTHR42879:SF2">
    <property type="entry name" value="3-OXOACYL-[ACYL-CARRIER-PROTEIN] REDUCTASE FABG"/>
    <property type="match status" value="1"/>
</dbReference>
<name>A0ABU1F512_9RHOB</name>
<evidence type="ECO:0000313" key="3">
    <source>
        <dbReference type="Proteomes" id="UP001247754"/>
    </source>
</evidence>
<dbReference type="EMBL" id="JAVKPH010000003">
    <property type="protein sequence ID" value="MDR5651728.1"/>
    <property type="molecule type" value="Genomic_DNA"/>
</dbReference>
<protein>
    <submittedName>
        <fullName evidence="2">SDR family NAD(P)-dependent oxidoreductase</fullName>
    </submittedName>
</protein>
<dbReference type="PANTHER" id="PTHR42879">
    <property type="entry name" value="3-OXOACYL-(ACYL-CARRIER-PROTEIN) REDUCTASE"/>
    <property type="match status" value="1"/>
</dbReference>
<dbReference type="InterPro" id="IPR020904">
    <property type="entry name" value="Sc_DH/Rdtase_CS"/>
</dbReference>
<reference evidence="2 3" key="1">
    <citation type="submission" date="2023-09" db="EMBL/GenBank/DDBJ databases">
        <title>Xinfangfangia sedmenti sp. nov., isolated the sedment.</title>
        <authorList>
            <person name="Xu L."/>
        </authorList>
    </citation>
    <scope>NUCLEOTIDE SEQUENCE [LARGE SCALE GENOMIC DNA]</scope>
    <source>
        <strain evidence="2 3">LG-4</strain>
    </source>
</reference>
<gene>
    <name evidence="2" type="ORF">RGD00_03880</name>
</gene>
<dbReference type="InterPro" id="IPR036291">
    <property type="entry name" value="NAD(P)-bd_dom_sf"/>
</dbReference>
<organism evidence="2 3">
    <name type="scientific">Ruixingdingia sedimenti</name>
    <dbReference type="NCBI Taxonomy" id="3073604"/>
    <lineage>
        <taxon>Bacteria</taxon>
        <taxon>Pseudomonadati</taxon>
        <taxon>Pseudomonadota</taxon>
        <taxon>Alphaproteobacteria</taxon>
        <taxon>Rhodobacterales</taxon>
        <taxon>Paracoccaceae</taxon>
        <taxon>Ruixingdingia</taxon>
    </lineage>
</organism>
<evidence type="ECO:0000256" key="1">
    <source>
        <dbReference type="ARBA" id="ARBA00006484"/>
    </source>
</evidence>
<dbReference type="PRINTS" id="PR00081">
    <property type="entry name" value="GDHRDH"/>
</dbReference>
<dbReference type="SUPFAM" id="SSF51735">
    <property type="entry name" value="NAD(P)-binding Rossmann-fold domains"/>
    <property type="match status" value="1"/>
</dbReference>
<dbReference type="PRINTS" id="PR00080">
    <property type="entry name" value="SDRFAMILY"/>
</dbReference>
<keyword evidence="3" id="KW-1185">Reference proteome</keyword>
<accession>A0ABU1F512</accession>
<dbReference type="RefSeq" id="WP_310455978.1">
    <property type="nucleotide sequence ID" value="NZ_JAVKPH010000003.1"/>
</dbReference>
<dbReference type="PROSITE" id="PS00061">
    <property type="entry name" value="ADH_SHORT"/>
    <property type="match status" value="1"/>
</dbReference>
<dbReference type="InterPro" id="IPR050259">
    <property type="entry name" value="SDR"/>
</dbReference>
<comment type="caution">
    <text evidence="2">The sequence shown here is derived from an EMBL/GenBank/DDBJ whole genome shotgun (WGS) entry which is preliminary data.</text>
</comment>
<proteinExistence type="inferred from homology"/>
<dbReference type="Proteomes" id="UP001247754">
    <property type="component" value="Unassembled WGS sequence"/>
</dbReference>
<evidence type="ECO:0000313" key="2">
    <source>
        <dbReference type="EMBL" id="MDR5651728.1"/>
    </source>
</evidence>
<dbReference type="Gene3D" id="3.40.50.720">
    <property type="entry name" value="NAD(P)-binding Rossmann-like Domain"/>
    <property type="match status" value="1"/>
</dbReference>
<comment type="similarity">
    <text evidence="1">Belongs to the short-chain dehydrogenases/reductases (SDR) family.</text>
</comment>